<dbReference type="EMBL" id="VSRR010000024">
    <property type="protein sequence ID" value="MPC08307.1"/>
    <property type="molecule type" value="Genomic_DNA"/>
</dbReference>
<keyword evidence="2" id="KW-1185">Reference proteome</keyword>
<comment type="caution">
    <text evidence="1">The sequence shown here is derived from an EMBL/GenBank/DDBJ whole genome shotgun (WGS) entry which is preliminary data.</text>
</comment>
<proteinExistence type="predicted"/>
<protein>
    <submittedName>
        <fullName evidence="1">Uncharacterized protein</fullName>
    </submittedName>
</protein>
<gene>
    <name evidence="1" type="ORF">E2C01_000888</name>
</gene>
<dbReference type="Proteomes" id="UP000324222">
    <property type="component" value="Unassembled WGS sequence"/>
</dbReference>
<evidence type="ECO:0000313" key="1">
    <source>
        <dbReference type="EMBL" id="MPC08307.1"/>
    </source>
</evidence>
<evidence type="ECO:0000313" key="2">
    <source>
        <dbReference type="Proteomes" id="UP000324222"/>
    </source>
</evidence>
<dbReference type="AlphaFoldDB" id="A0A5B7CFU6"/>
<name>A0A5B7CFU6_PORTR</name>
<sequence length="87" mass="8958">MDSRTSGRRVAVTGTAEDGIAKPHCELSAALTSWHLITLSELWVLSDRIGMHAGVAAVGVPGGPGQAGSPLPMIREGRGAGVAIWEL</sequence>
<accession>A0A5B7CFU6</accession>
<organism evidence="1 2">
    <name type="scientific">Portunus trituberculatus</name>
    <name type="common">Swimming crab</name>
    <name type="synonym">Neptunus trituberculatus</name>
    <dbReference type="NCBI Taxonomy" id="210409"/>
    <lineage>
        <taxon>Eukaryota</taxon>
        <taxon>Metazoa</taxon>
        <taxon>Ecdysozoa</taxon>
        <taxon>Arthropoda</taxon>
        <taxon>Crustacea</taxon>
        <taxon>Multicrustacea</taxon>
        <taxon>Malacostraca</taxon>
        <taxon>Eumalacostraca</taxon>
        <taxon>Eucarida</taxon>
        <taxon>Decapoda</taxon>
        <taxon>Pleocyemata</taxon>
        <taxon>Brachyura</taxon>
        <taxon>Eubrachyura</taxon>
        <taxon>Portunoidea</taxon>
        <taxon>Portunidae</taxon>
        <taxon>Portuninae</taxon>
        <taxon>Portunus</taxon>
    </lineage>
</organism>
<reference evidence="1 2" key="1">
    <citation type="submission" date="2019-05" db="EMBL/GenBank/DDBJ databases">
        <title>Another draft genome of Portunus trituberculatus and its Hox gene families provides insights of decapod evolution.</title>
        <authorList>
            <person name="Jeong J.-H."/>
            <person name="Song I."/>
            <person name="Kim S."/>
            <person name="Choi T."/>
            <person name="Kim D."/>
            <person name="Ryu S."/>
            <person name="Kim W."/>
        </authorList>
    </citation>
    <scope>NUCLEOTIDE SEQUENCE [LARGE SCALE GENOMIC DNA]</scope>
    <source>
        <tissue evidence="1">Muscle</tissue>
    </source>
</reference>